<sequence length="104" mass="11661">MLYLHDKQLRPQSGMAGTKPWRRNSPNQRRNSLNPGHSNVRLACTIPVHIGLRSPLLQSTLSVDHIDNPPHFDDAIACHESESVIITNIGWNDAGRRSGYIKVD</sequence>
<dbReference type="AlphaFoldDB" id="A0A5N6XCC9"/>
<organism evidence="2 3">
    <name type="scientific">Aspergillus sergii</name>
    <dbReference type="NCBI Taxonomy" id="1034303"/>
    <lineage>
        <taxon>Eukaryota</taxon>
        <taxon>Fungi</taxon>
        <taxon>Dikarya</taxon>
        <taxon>Ascomycota</taxon>
        <taxon>Pezizomycotina</taxon>
        <taxon>Eurotiomycetes</taxon>
        <taxon>Eurotiomycetidae</taxon>
        <taxon>Eurotiales</taxon>
        <taxon>Aspergillaceae</taxon>
        <taxon>Aspergillus</taxon>
        <taxon>Aspergillus subgen. Circumdati</taxon>
    </lineage>
</organism>
<name>A0A5N6XCC9_9EURO</name>
<feature type="region of interest" description="Disordered" evidence="1">
    <location>
        <begin position="1"/>
        <end position="38"/>
    </location>
</feature>
<reference evidence="3" key="1">
    <citation type="submission" date="2019-04" db="EMBL/GenBank/DDBJ databases">
        <title>Friends and foes A comparative genomics studyof 23 Aspergillus species from section Flavi.</title>
        <authorList>
            <consortium name="DOE Joint Genome Institute"/>
            <person name="Kjaerbolling I."/>
            <person name="Vesth T."/>
            <person name="Frisvad J.C."/>
            <person name="Nybo J.L."/>
            <person name="Theobald S."/>
            <person name="Kildgaard S."/>
            <person name="Isbrandt T."/>
            <person name="Kuo A."/>
            <person name="Sato A."/>
            <person name="Lyhne E.K."/>
            <person name="Kogle M.E."/>
            <person name="Wiebenga A."/>
            <person name="Kun R.S."/>
            <person name="Lubbers R.J."/>
            <person name="Makela M.R."/>
            <person name="Barry K."/>
            <person name="Chovatia M."/>
            <person name="Clum A."/>
            <person name="Daum C."/>
            <person name="Haridas S."/>
            <person name="He G."/>
            <person name="LaButti K."/>
            <person name="Lipzen A."/>
            <person name="Mondo S."/>
            <person name="Riley R."/>
            <person name="Salamov A."/>
            <person name="Simmons B.A."/>
            <person name="Magnuson J.K."/>
            <person name="Henrissat B."/>
            <person name="Mortensen U.H."/>
            <person name="Larsen T.O."/>
            <person name="Devries R.P."/>
            <person name="Grigoriev I.V."/>
            <person name="Machida M."/>
            <person name="Baker S.E."/>
            <person name="Andersen M.R."/>
        </authorList>
    </citation>
    <scope>NUCLEOTIDE SEQUENCE [LARGE SCALE GENOMIC DNA]</scope>
    <source>
        <strain evidence="3">CBS 130017</strain>
    </source>
</reference>
<gene>
    <name evidence="2" type="ORF">BDV39DRAFT_172027</name>
</gene>
<evidence type="ECO:0000313" key="3">
    <source>
        <dbReference type="Proteomes" id="UP000325945"/>
    </source>
</evidence>
<dbReference type="Proteomes" id="UP000325945">
    <property type="component" value="Unassembled WGS sequence"/>
</dbReference>
<feature type="compositionally biased region" description="Polar residues" evidence="1">
    <location>
        <begin position="24"/>
        <end position="37"/>
    </location>
</feature>
<accession>A0A5N6XCC9</accession>
<proteinExistence type="predicted"/>
<keyword evidence="3" id="KW-1185">Reference proteome</keyword>
<evidence type="ECO:0000256" key="1">
    <source>
        <dbReference type="SAM" id="MobiDB-lite"/>
    </source>
</evidence>
<feature type="non-terminal residue" evidence="2">
    <location>
        <position position="104"/>
    </location>
</feature>
<dbReference type="EMBL" id="ML741780">
    <property type="protein sequence ID" value="KAE8329190.1"/>
    <property type="molecule type" value="Genomic_DNA"/>
</dbReference>
<protein>
    <submittedName>
        <fullName evidence="2">Uncharacterized protein</fullName>
    </submittedName>
</protein>
<evidence type="ECO:0000313" key="2">
    <source>
        <dbReference type="EMBL" id="KAE8329190.1"/>
    </source>
</evidence>